<evidence type="ECO:0000313" key="3">
    <source>
        <dbReference type="EMBL" id="MER6274497.1"/>
    </source>
</evidence>
<reference evidence="3 4" key="1">
    <citation type="submission" date="2024-06" db="EMBL/GenBank/DDBJ databases">
        <title>The Natural Products Discovery Center: Release of the First 8490 Sequenced Strains for Exploring Actinobacteria Biosynthetic Diversity.</title>
        <authorList>
            <person name="Kalkreuter E."/>
            <person name="Kautsar S.A."/>
            <person name="Yang D."/>
            <person name="Bader C.D."/>
            <person name="Teijaro C.N."/>
            <person name="Fluegel L."/>
            <person name="Davis C.M."/>
            <person name="Simpson J.R."/>
            <person name="Lauterbach L."/>
            <person name="Steele A.D."/>
            <person name="Gui C."/>
            <person name="Meng S."/>
            <person name="Li G."/>
            <person name="Viehrig K."/>
            <person name="Ye F."/>
            <person name="Su P."/>
            <person name="Kiefer A.F."/>
            <person name="Nichols A."/>
            <person name="Cepeda A.J."/>
            <person name="Yan W."/>
            <person name="Fan B."/>
            <person name="Jiang Y."/>
            <person name="Adhikari A."/>
            <person name="Zheng C.-J."/>
            <person name="Schuster L."/>
            <person name="Cowan T.M."/>
            <person name="Smanski M.J."/>
            <person name="Chevrette M.G."/>
            <person name="De Carvalho L.P.S."/>
            <person name="Shen B."/>
        </authorList>
    </citation>
    <scope>NUCLEOTIDE SEQUENCE [LARGE SCALE GENOMIC DNA]</scope>
    <source>
        <strain evidence="3 4">NPDC001694</strain>
    </source>
</reference>
<evidence type="ECO:0000313" key="4">
    <source>
        <dbReference type="Proteomes" id="UP001490365"/>
    </source>
</evidence>
<dbReference type="RefSeq" id="WP_351962711.1">
    <property type="nucleotide sequence ID" value="NZ_JBEOZM010000058.1"/>
</dbReference>
<dbReference type="Proteomes" id="UP001490365">
    <property type="component" value="Unassembled WGS sequence"/>
</dbReference>
<feature type="region of interest" description="Disordered" evidence="1">
    <location>
        <begin position="1"/>
        <end position="20"/>
    </location>
</feature>
<dbReference type="EMBL" id="JBEOZM010000058">
    <property type="protein sequence ID" value="MER6274497.1"/>
    <property type="molecule type" value="Genomic_DNA"/>
</dbReference>
<dbReference type="PANTHER" id="PTHR30007:SF0">
    <property type="entry name" value="TRANSPOSASE"/>
    <property type="match status" value="1"/>
</dbReference>
<dbReference type="Pfam" id="PF01609">
    <property type="entry name" value="DDE_Tnp_1"/>
    <property type="match status" value="1"/>
</dbReference>
<sequence>MRAAATVPAASRGYDGGKRAPGRKRHFVTDTLGLVLVVCVTAANIGDRDAAVGLLRRLRRLRRAIHPRLGWRRPHGASTVTGSASRRGRTIEAGTGAGEDTASAWVSATAVVSAAEAARASTSPRKIKRSCSVGIWILASPCTAQLPCDHFSADHRTGPEVCPDVRR</sequence>
<accession>A0ABV1TY22</accession>
<gene>
    <name evidence="3" type="ORF">ABT211_45885</name>
</gene>
<evidence type="ECO:0000256" key="1">
    <source>
        <dbReference type="SAM" id="MobiDB-lite"/>
    </source>
</evidence>
<keyword evidence="4" id="KW-1185">Reference proteome</keyword>
<protein>
    <submittedName>
        <fullName evidence="3">Transposase</fullName>
    </submittedName>
</protein>
<evidence type="ECO:0000259" key="2">
    <source>
        <dbReference type="Pfam" id="PF01609"/>
    </source>
</evidence>
<name>A0ABV1TY22_9ACTN</name>
<dbReference type="InterPro" id="IPR002559">
    <property type="entry name" value="Transposase_11"/>
</dbReference>
<comment type="caution">
    <text evidence="3">The sequence shown here is derived from an EMBL/GenBank/DDBJ whole genome shotgun (WGS) entry which is preliminary data.</text>
</comment>
<feature type="domain" description="Transposase IS4-like" evidence="2">
    <location>
        <begin position="8"/>
        <end position="61"/>
    </location>
</feature>
<proteinExistence type="predicted"/>
<dbReference type="PANTHER" id="PTHR30007">
    <property type="entry name" value="PHP DOMAIN PROTEIN"/>
    <property type="match status" value="1"/>
</dbReference>
<organism evidence="3 4">
    <name type="scientific">Streptomyces sp. 900105755</name>
    <dbReference type="NCBI Taxonomy" id="3154389"/>
    <lineage>
        <taxon>Bacteria</taxon>
        <taxon>Bacillati</taxon>
        <taxon>Actinomycetota</taxon>
        <taxon>Actinomycetes</taxon>
        <taxon>Kitasatosporales</taxon>
        <taxon>Streptomycetaceae</taxon>
        <taxon>Streptomyces</taxon>
    </lineage>
</organism>